<dbReference type="GO" id="GO:0050485">
    <property type="term" value="F:oxidoreductase activity, acting on X-H and Y-H to form an X-Y bond, with a disulfide as acceptor"/>
    <property type="evidence" value="ECO:0007669"/>
    <property type="project" value="InterPro"/>
</dbReference>
<gene>
    <name evidence="2" type="ORF">SAMN02745124_01488</name>
</gene>
<dbReference type="RefSeq" id="WP_073374808.1">
    <property type="nucleotide sequence ID" value="NZ_FQXS01000007.1"/>
</dbReference>
<dbReference type="InterPro" id="IPR010187">
    <property type="entry name" value="Various_sel_PB"/>
</dbReference>
<dbReference type="AlphaFoldDB" id="A0A1M5V533"/>
<dbReference type="EMBL" id="FQXS01000007">
    <property type="protein sequence ID" value="SHH70268.1"/>
    <property type="molecule type" value="Genomic_DNA"/>
</dbReference>
<protein>
    <submittedName>
        <fullName evidence="2">Glycine/sarcosine/betaine reductase selenoprotein B (GRDB)</fullName>
    </submittedName>
</protein>
<name>A0A1M5V533_9BACT</name>
<evidence type="ECO:0000313" key="2">
    <source>
        <dbReference type="EMBL" id="SHH70268.1"/>
    </source>
</evidence>
<evidence type="ECO:0000313" key="3">
    <source>
        <dbReference type="Proteomes" id="UP000184139"/>
    </source>
</evidence>
<dbReference type="Pfam" id="PF07355">
    <property type="entry name" value="GRDB"/>
    <property type="match status" value="1"/>
</dbReference>
<keyword evidence="3" id="KW-1185">Reference proteome</keyword>
<dbReference type="Proteomes" id="UP000184139">
    <property type="component" value="Unassembled WGS sequence"/>
</dbReference>
<reference evidence="2 3" key="1">
    <citation type="submission" date="2016-11" db="EMBL/GenBank/DDBJ databases">
        <authorList>
            <person name="Jaros S."/>
            <person name="Januszkiewicz K."/>
            <person name="Wedrychowicz H."/>
        </authorList>
    </citation>
    <scope>NUCLEOTIDE SEQUENCE [LARGE SCALE GENOMIC DNA]</scope>
    <source>
        <strain evidence="2 3">DSM 9705</strain>
    </source>
</reference>
<accession>A0A1M5V533</accession>
<dbReference type="OrthoDB" id="1550957at2"/>
<sequence>MPLNLERFRAAYDKWVEESLPDYQAGRMEHIIKTYPFVVPDDIPWTAYSGDPANQTFALLSSGGLYLKESQPAFDTASIHGDISFREIPKTVQQQDLGIAHKHYDHGLAEQDINTIFPIHRFIELEQETVIGTLAETHYSFSYVNNAVGLVEKTLPELISRLKAQAIDVLFLVPV</sequence>
<evidence type="ECO:0000256" key="1">
    <source>
        <dbReference type="ARBA" id="ARBA00023002"/>
    </source>
</evidence>
<proteinExistence type="predicted"/>
<dbReference type="STRING" id="1121409.SAMN02745124_01488"/>
<organism evidence="2 3">
    <name type="scientific">Desulfofustis glycolicus DSM 9705</name>
    <dbReference type="NCBI Taxonomy" id="1121409"/>
    <lineage>
        <taxon>Bacteria</taxon>
        <taxon>Pseudomonadati</taxon>
        <taxon>Thermodesulfobacteriota</taxon>
        <taxon>Desulfobulbia</taxon>
        <taxon>Desulfobulbales</taxon>
        <taxon>Desulfocapsaceae</taxon>
        <taxon>Desulfofustis</taxon>
    </lineage>
</organism>
<keyword evidence="1" id="KW-0560">Oxidoreductase</keyword>